<organism evidence="1 2">
    <name type="scientific">Sporosarcina limicola</name>
    <dbReference type="NCBI Taxonomy" id="34101"/>
    <lineage>
        <taxon>Bacteria</taxon>
        <taxon>Bacillati</taxon>
        <taxon>Bacillota</taxon>
        <taxon>Bacilli</taxon>
        <taxon>Bacillales</taxon>
        <taxon>Caryophanaceae</taxon>
        <taxon>Sporosarcina</taxon>
    </lineage>
</organism>
<name>A0A927MPU1_9BACL</name>
<sequence>MNVTAEWSSFMRMKKLYLSNYVNIVQKGRGGKDGKRS</sequence>
<evidence type="ECO:0000313" key="2">
    <source>
        <dbReference type="Proteomes" id="UP000658225"/>
    </source>
</evidence>
<accession>A0A927MPU1</accession>
<reference evidence="1" key="1">
    <citation type="submission" date="2020-10" db="EMBL/GenBank/DDBJ databases">
        <title>Genomic Encyclopedia of Type Strains, Phase IV (KMG-IV): sequencing the most valuable type-strain genomes for metagenomic binning, comparative biology and taxonomic classification.</title>
        <authorList>
            <person name="Goeker M."/>
        </authorList>
    </citation>
    <scope>NUCLEOTIDE SEQUENCE</scope>
    <source>
        <strain evidence="1">DSM 13886</strain>
    </source>
</reference>
<protein>
    <submittedName>
        <fullName evidence="1">Uncharacterized protein</fullName>
    </submittedName>
</protein>
<gene>
    <name evidence="1" type="ORF">H4683_002260</name>
</gene>
<evidence type="ECO:0000313" key="1">
    <source>
        <dbReference type="EMBL" id="MBE1555161.1"/>
    </source>
</evidence>
<dbReference type="EMBL" id="JADBEL010000011">
    <property type="protein sequence ID" value="MBE1555161.1"/>
    <property type="molecule type" value="Genomic_DNA"/>
</dbReference>
<comment type="caution">
    <text evidence="1">The sequence shown here is derived from an EMBL/GenBank/DDBJ whole genome shotgun (WGS) entry which is preliminary data.</text>
</comment>
<proteinExistence type="predicted"/>
<dbReference type="Proteomes" id="UP000658225">
    <property type="component" value="Unassembled WGS sequence"/>
</dbReference>
<dbReference type="AlphaFoldDB" id="A0A927MPU1"/>
<keyword evidence="2" id="KW-1185">Reference proteome</keyword>